<dbReference type="Gene3D" id="3.40.50.150">
    <property type="entry name" value="Vaccinia Virus protein VP39"/>
    <property type="match status" value="1"/>
</dbReference>
<feature type="coiled-coil region" evidence="7">
    <location>
        <begin position="237"/>
        <end position="264"/>
    </location>
</feature>
<dbReference type="AlphaFoldDB" id="A0AAW4YXY9"/>
<dbReference type="GO" id="GO:0032259">
    <property type="term" value="P:methylation"/>
    <property type="evidence" value="ECO:0007669"/>
    <property type="project" value="UniProtKB-KW"/>
</dbReference>
<sequence>MLRTHPERPLPESESALIRWLRPRMLAQLGSLEGGTITLIEGSQCHRLGQGGPLQVTLVVRRARAWRRLALGGSLGAAEAYVDGDWDVDDLVSLIRLCAINMEQLDGDVGSRVARAGIWLASLGQRLLGNTRSRARRNIAAHYDIGNELFALFLDQRHWMYSSAVFPHPEASLEAASTHKLDLLLTQLDVQPQHHLLEIGTGWGGLAIHAALTRGCRVTTTTISGEQYRHARQRVREAGLESRVEVLQRDYRELEGRYDRLISVEMIEAVGHQYLDTYLATLDRLLADDGMAMLQAITIRDQRYEAARREVDFIKRHVFPGGFLPSHRAILDGLTRRTSLNLVALQEIGSHYARTLREWRHRFDANLDTVQRLGYDERFIRLWRYYLCYCEAGFTERTIGTSQLLLAKPGARPTAWSWHGTLK</sequence>
<dbReference type="CDD" id="cd02440">
    <property type="entry name" value="AdoMet_MTases"/>
    <property type="match status" value="1"/>
</dbReference>
<evidence type="ECO:0000256" key="3">
    <source>
        <dbReference type="ARBA" id="ARBA00022679"/>
    </source>
</evidence>
<keyword evidence="7" id="KW-0175">Coiled coil</keyword>
<evidence type="ECO:0000256" key="7">
    <source>
        <dbReference type="SAM" id="Coils"/>
    </source>
</evidence>
<evidence type="ECO:0000256" key="6">
    <source>
        <dbReference type="PIRSR" id="PIRSR003085-1"/>
    </source>
</evidence>
<dbReference type="PIRSF" id="PIRSF003085">
    <property type="entry name" value="CMAS"/>
    <property type="match status" value="1"/>
</dbReference>
<evidence type="ECO:0000313" key="9">
    <source>
        <dbReference type="Proteomes" id="UP001320178"/>
    </source>
</evidence>
<keyword evidence="2 8" id="KW-0489">Methyltransferase</keyword>
<evidence type="ECO:0000256" key="1">
    <source>
        <dbReference type="ARBA" id="ARBA00010815"/>
    </source>
</evidence>
<dbReference type="PANTHER" id="PTHR43667">
    <property type="entry name" value="CYCLOPROPANE-FATTY-ACYL-PHOSPHOLIPID SYNTHASE"/>
    <property type="match status" value="1"/>
</dbReference>
<evidence type="ECO:0000256" key="2">
    <source>
        <dbReference type="ARBA" id="ARBA00022603"/>
    </source>
</evidence>
<accession>A0AAW4YXY9</accession>
<name>A0AAW4YXY9_9GAMM</name>
<dbReference type="PANTHER" id="PTHR43667:SF2">
    <property type="entry name" value="FATTY ACID C-METHYL TRANSFERASE"/>
    <property type="match status" value="1"/>
</dbReference>
<dbReference type="GO" id="GO:0008610">
    <property type="term" value="P:lipid biosynthetic process"/>
    <property type="evidence" value="ECO:0007669"/>
    <property type="project" value="InterPro"/>
</dbReference>
<organism evidence="8 9">
    <name type="scientific">Billgrantia desiderata</name>
    <dbReference type="NCBI Taxonomy" id="52021"/>
    <lineage>
        <taxon>Bacteria</taxon>
        <taxon>Pseudomonadati</taxon>
        <taxon>Pseudomonadota</taxon>
        <taxon>Gammaproteobacteria</taxon>
        <taxon>Oceanospirillales</taxon>
        <taxon>Halomonadaceae</taxon>
        <taxon>Billgrantia</taxon>
    </lineage>
</organism>
<protein>
    <submittedName>
        <fullName evidence="8">Class I SAM-dependent methyltransferase</fullName>
    </submittedName>
</protein>
<keyword evidence="3" id="KW-0808">Transferase</keyword>
<dbReference type="InterPro" id="IPR029063">
    <property type="entry name" value="SAM-dependent_MTases_sf"/>
</dbReference>
<comment type="caution">
    <text evidence="8">The sequence shown here is derived from an EMBL/GenBank/DDBJ whole genome shotgun (WGS) entry which is preliminary data.</text>
</comment>
<evidence type="ECO:0000256" key="4">
    <source>
        <dbReference type="ARBA" id="ARBA00022691"/>
    </source>
</evidence>
<evidence type="ECO:0000313" key="8">
    <source>
        <dbReference type="EMBL" id="MCE8053662.1"/>
    </source>
</evidence>
<dbReference type="GO" id="GO:0008168">
    <property type="term" value="F:methyltransferase activity"/>
    <property type="evidence" value="ECO:0007669"/>
    <property type="project" value="UniProtKB-KW"/>
</dbReference>
<dbReference type="Proteomes" id="UP001320178">
    <property type="component" value="Unassembled WGS sequence"/>
</dbReference>
<proteinExistence type="inferred from homology"/>
<dbReference type="Pfam" id="PF02353">
    <property type="entry name" value="CMAS"/>
    <property type="match status" value="1"/>
</dbReference>
<keyword evidence="5" id="KW-0443">Lipid metabolism</keyword>
<dbReference type="InterPro" id="IPR003333">
    <property type="entry name" value="CMAS"/>
</dbReference>
<keyword evidence="4" id="KW-0949">S-adenosyl-L-methionine</keyword>
<comment type="similarity">
    <text evidence="1">Belongs to the CFA/CMAS family.</text>
</comment>
<evidence type="ECO:0000256" key="5">
    <source>
        <dbReference type="ARBA" id="ARBA00023098"/>
    </source>
</evidence>
<reference evidence="8" key="2">
    <citation type="journal article" date="2021" name="Front. Microbiol.">
        <title>Aerobic Denitrification and Heterotrophic Sulfur Oxidation in the Genus Halomonas Revealed by Six Novel Species Characterizations and Genome-Based Analysis.</title>
        <authorList>
            <person name="Wang L."/>
            <person name="Shao Z."/>
        </authorList>
    </citation>
    <scope>NUCLEOTIDE SEQUENCE</scope>
    <source>
        <strain evidence="8">MCCC 1A05776</strain>
    </source>
</reference>
<reference evidence="8" key="1">
    <citation type="submission" date="2020-05" db="EMBL/GenBank/DDBJ databases">
        <authorList>
            <person name="Wang L."/>
            <person name="Shao Z."/>
        </authorList>
    </citation>
    <scope>NUCLEOTIDE SEQUENCE</scope>
    <source>
        <strain evidence="8">MCCC 1A05776</strain>
    </source>
</reference>
<gene>
    <name evidence="8" type="ORF">HOP61_20420</name>
</gene>
<dbReference type="SUPFAM" id="SSF53335">
    <property type="entry name" value="S-adenosyl-L-methionine-dependent methyltransferases"/>
    <property type="match status" value="1"/>
</dbReference>
<dbReference type="InterPro" id="IPR050723">
    <property type="entry name" value="CFA/CMAS"/>
</dbReference>
<dbReference type="EMBL" id="JABFTS010000013">
    <property type="protein sequence ID" value="MCE8053662.1"/>
    <property type="molecule type" value="Genomic_DNA"/>
</dbReference>
<feature type="active site" evidence="6">
    <location>
        <position position="390"/>
    </location>
</feature>